<organism evidence="6 7">
    <name type="scientific">Sphingomonas plantiphila</name>
    <dbReference type="NCBI Taxonomy" id="3163295"/>
    <lineage>
        <taxon>Bacteria</taxon>
        <taxon>Pseudomonadati</taxon>
        <taxon>Pseudomonadota</taxon>
        <taxon>Alphaproteobacteria</taxon>
        <taxon>Sphingomonadales</taxon>
        <taxon>Sphingomonadaceae</taxon>
        <taxon>Sphingomonas</taxon>
    </lineage>
</organism>
<dbReference type="Gene3D" id="3.60.21.10">
    <property type="match status" value="1"/>
</dbReference>
<evidence type="ECO:0000256" key="3">
    <source>
        <dbReference type="SAM" id="SignalP"/>
    </source>
</evidence>
<feature type="region of interest" description="Disordered" evidence="2">
    <location>
        <begin position="27"/>
        <end position="68"/>
    </location>
</feature>
<evidence type="ECO:0000259" key="5">
    <source>
        <dbReference type="Pfam" id="PF16656"/>
    </source>
</evidence>
<dbReference type="RefSeq" id="WP_408078248.1">
    <property type="nucleotide sequence ID" value="NZ_JBELQC010000001.1"/>
</dbReference>
<dbReference type="InterPro" id="IPR015914">
    <property type="entry name" value="PAPs_N"/>
</dbReference>
<evidence type="ECO:0000259" key="4">
    <source>
        <dbReference type="Pfam" id="PF00149"/>
    </source>
</evidence>
<dbReference type="InterPro" id="IPR029052">
    <property type="entry name" value="Metallo-depent_PP-like"/>
</dbReference>
<feature type="domain" description="Calcineurin-like phosphoesterase" evidence="4">
    <location>
        <begin position="174"/>
        <end position="374"/>
    </location>
</feature>
<dbReference type="EC" id="3.1.-.-" evidence="6"/>
<dbReference type="GO" id="GO:0016787">
    <property type="term" value="F:hydrolase activity"/>
    <property type="evidence" value="ECO:0007669"/>
    <property type="project" value="UniProtKB-KW"/>
</dbReference>
<dbReference type="Pfam" id="PF16656">
    <property type="entry name" value="Pur_ac_phosph_N"/>
    <property type="match status" value="1"/>
</dbReference>
<reference evidence="6 7" key="1">
    <citation type="submission" date="2024-06" db="EMBL/GenBank/DDBJ databases">
        <authorList>
            <person name="Kaempfer P."/>
            <person name="Viver T."/>
        </authorList>
    </citation>
    <scope>NUCLEOTIDE SEQUENCE [LARGE SCALE GENOMIC DNA]</scope>
    <source>
        <strain evidence="6 7">ST-64</strain>
    </source>
</reference>
<gene>
    <name evidence="6" type="ORF">ABS767_10205</name>
</gene>
<protein>
    <submittedName>
        <fullName evidence="6">Metallophosphoesterase family protein</fullName>
        <ecNumber evidence="6">3.1.-.-</ecNumber>
    </submittedName>
</protein>
<dbReference type="EMBL" id="JBELQC010000001">
    <property type="protein sequence ID" value="MFL9841337.1"/>
    <property type="molecule type" value="Genomic_DNA"/>
</dbReference>
<evidence type="ECO:0000313" key="6">
    <source>
        <dbReference type="EMBL" id="MFL9841337.1"/>
    </source>
</evidence>
<evidence type="ECO:0000256" key="1">
    <source>
        <dbReference type="ARBA" id="ARBA00022729"/>
    </source>
</evidence>
<keyword evidence="6" id="KW-0378">Hydrolase</keyword>
<dbReference type="InterPro" id="IPR004843">
    <property type="entry name" value="Calcineurin-like_PHP"/>
</dbReference>
<comment type="caution">
    <text evidence="6">The sequence shown here is derived from an EMBL/GenBank/DDBJ whole genome shotgun (WGS) entry which is preliminary data.</text>
</comment>
<accession>A0ABW8YNW1</accession>
<evidence type="ECO:0000256" key="2">
    <source>
        <dbReference type="SAM" id="MobiDB-lite"/>
    </source>
</evidence>
<keyword evidence="7" id="KW-1185">Reference proteome</keyword>
<keyword evidence="1 3" id="KW-0732">Signal</keyword>
<feature type="domain" description="Purple acid phosphatase N-terminal" evidence="5">
    <location>
        <begin position="71"/>
        <end position="166"/>
    </location>
</feature>
<dbReference type="PANTHER" id="PTHR22953:SF153">
    <property type="entry name" value="PURPLE ACID PHOSPHATASE"/>
    <property type="match status" value="1"/>
</dbReference>
<dbReference type="InterPro" id="IPR008963">
    <property type="entry name" value="Purple_acid_Pase-like_N"/>
</dbReference>
<dbReference type="SUPFAM" id="SSF49363">
    <property type="entry name" value="Purple acid phosphatase, N-terminal domain"/>
    <property type="match status" value="1"/>
</dbReference>
<feature type="chain" id="PRO_5047464467" evidence="3">
    <location>
        <begin position="28"/>
        <end position="505"/>
    </location>
</feature>
<dbReference type="PANTHER" id="PTHR22953">
    <property type="entry name" value="ACID PHOSPHATASE RELATED"/>
    <property type="match status" value="1"/>
</dbReference>
<sequence length="505" mass="54682">MRVRFSTILALPLTVALVAAVSNGAAAQKPPAPTASPLPRTTGFPIPTRTEDGAPIPRSPGQPYAPRNLADRIVLTPGADPSREMAVAFRTDTAQASAQAQIAIAVDGPTLEEQAKTVTGITLPIDSSYGRALYHQLRFTDLTPDTVYAYRVKGAAGWSEWYQFRTAAAQAKPFRFLYLGDVQNGILSYASRVIRQAFLSHGDIRLTVHAGDLVGQRDDLDHDDEWGEWNQAGGYNYASVPQLPATGNHEYADLIAPDGSESRILGPYWHAQFALPKNGVDPVKATTYFVDYQGVRFIVLDGTAAIDLGAMQQQTAWLDATLASSTAKWNVVLFHQPVFTCARPKDTAKIKAAWKPVFEARKVDLVLQGHDHCYARLTSEAGREASAKARADGSVQGPVYLVSVTGSKMYGVNDRARTQPDRTAEATELYQIVDVDGAALKFRTYTASGKLYDGFDLSKGADGRNRLSEIAEPKIAERFCSGPRDASGSQTIGPDGGRCVAEFKD</sequence>
<proteinExistence type="predicted"/>
<evidence type="ECO:0000313" key="7">
    <source>
        <dbReference type="Proteomes" id="UP001629244"/>
    </source>
</evidence>
<dbReference type="Proteomes" id="UP001629244">
    <property type="component" value="Unassembled WGS sequence"/>
</dbReference>
<name>A0ABW8YNW1_9SPHN</name>
<dbReference type="Gene3D" id="2.60.40.380">
    <property type="entry name" value="Purple acid phosphatase-like, N-terminal"/>
    <property type="match status" value="1"/>
</dbReference>
<dbReference type="InterPro" id="IPR039331">
    <property type="entry name" value="PAPs-like"/>
</dbReference>
<feature type="signal peptide" evidence="3">
    <location>
        <begin position="1"/>
        <end position="27"/>
    </location>
</feature>
<dbReference type="Pfam" id="PF00149">
    <property type="entry name" value="Metallophos"/>
    <property type="match status" value="1"/>
</dbReference>
<dbReference type="SUPFAM" id="SSF56300">
    <property type="entry name" value="Metallo-dependent phosphatases"/>
    <property type="match status" value="1"/>
</dbReference>